<evidence type="ECO:0000259" key="7">
    <source>
        <dbReference type="Pfam" id="PF02525"/>
    </source>
</evidence>
<comment type="subunit">
    <text evidence="6">Homodimer.</text>
</comment>
<comment type="function">
    <text evidence="6">Quinone reductase that provides resistance to thiol-specific stress caused by electrophilic quinones.</text>
</comment>
<proteinExistence type="inferred from homology"/>
<dbReference type="HAMAP" id="MF_01216">
    <property type="entry name" value="Azoreductase_type1"/>
    <property type="match status" value="1"/>
</dbReference>
<dbReference type="EC" id="1.7.1.17" evidence="6"/>
<dbReference type="SUPFAM" id="SSF52218">
    <property type="entry name" value="Flavoproteins"/>
    <property type="match status" value="1"/>
</dbReference>
<comment type="caution">
    <text evidence="6">Lacks conserved residue(s) required for the propagation of feature annotation.</text>
</comment>
<evidence type="ECO:0000256" key="5">
    <source>
        <dbReference type="ARBA" id="ARBA00048542"/>
    </source>
</evidence>
<dbReference type="GO" id="GO:0009055">
    <property type="term" value="F:electron transfer activity"/>
    <property type="evidence" value="ECO:0007669"/>
    <property type="project" value="UniProtKB-UniRule"/>
</dbReference>
<dbReference type="EMBL" id="BMDO01000008">
    <property type="protein sequence ID" value="GGI51762.1"/>
    <property type="molecule type" value="Genomic_DNA"/>
</dbReference>
<feature type="binding site" evidence="6">
    <location>
        <begin position="47"/>
        <end position="49"/>
    </location>
    <ligand>
        <name>FMN</name>
        <dbReference type="ChEBI" id="CHEBI:58210"/>
    </ligand>
</feature>
<gene>
    <name evidence="6 8" type="primary">azoR</name>
    <name evidence="8" type="ORF">GCM10011425_29740</name>
</gene>
<dbReference type="EC" id="1.6.5.-" evidence="6"/>
<organism evidence="8 9">
    <name type="scientific">Mucilaginibacter galii</name>
    <dbReference type="NCBI Taxonomy" id="2005073"/>
    <lineage>
        <taxon>Bacteria</taxon>
        <taxon>Pseudomonadati</taxon>
        <taxon>Bacteroidota</taxon>
        <taxon>Sphingobacteriia</taxon>
        <taxon>Sphingobacteriales</taxon>
        <taxon>Sphingobacteriaceae</taxon>
        <taxon>Mucilaginibacter</taxon>
    </lineage>
</organism>
<dbReference type="GO" id="GO:0016652">
    <property type="term" value="F:oxidoreductase activity, acting on NAD(P)H as acceptor"/>
    <property type="evidence" value="ECO:0007669"/>
    <property type="project" value="UniProtKB-UniRule"/>
</dbReference>
<keyword evidence="3 6" id="KW-0560">Oxidoreductase</keyword>
<comment type="cofactor">
    <cofactor evidence="6">
        <name>FMN</name>
        <dbReference type="ChEBI" id="CHEBI:58210"/>
    </cofactor>
    <text evidence="6">Binds 1 FMN per subunit.</text>
</comment>
<dbReference type="RefSeq" id="WP_229747164.1">
    <property type="nucleotide sequence ID" value="NZ_BMDO01000008.1"/>
</dbReference>
<evidence type="ECO:0000256" key="4">
    <source>
        <dbReference type="ARBA" id="ARBA00023027"/>
    </source>
</evidence>
<reference evidence="8" key="1">
    <citation type="journal article" date="2014" name="Int. J. Syst. Evol. Microbiol.">
        <title>Complete genome sequence of Corynebacterium casei LMG S-19264T (=DSM 44701T), isolated from a smear-ripened cheese.</title>
        <authorList>
            <consortium name="US DOE Joint Genome Institute (JGI-PGF)"/>
            <person name="Walter F."/>
            <person name="Albersmeier A."/>
            <person name="Kalinowski J."/>
            <person name="Ruckert C."/>
        </authorList>
    </citation>
    <scope>NUCLEOTIDE SEQUENCE</scope>
    <source>
        <strain evidence="8">CCM 8711</strain>
    </source>
</reference>
<keyword evidence="9" id="KW-1185">Reference proteome</keyword>
<reference evidence="8" key="2">
    <citation type="submission" date="2020-09" db="EMBL/GenBank/DDBJ databases">
        <authorList>
            <person name="Sun Q."/>
            <person name="Sedlacek I."/>
        </authorList>
    </citation>
    <scope>NUCLEOTIDE SEQUENCE</scope>
    <source>
        <strain evidence="8">CCM 8711</strain>
    </source>
</reference>
<dbReference type="PANTHER" id="PTHR43741:SF4">
    <property type="entry name" value="FMN-DEPENDENT NADH:QUINONE OXIDOREDUCTASE"/>
    <property type="match status" value="1"/>
</dbReference>
<dbReference type="GO" id="GO:0010181">
    <property type="term" value="F:FMN binding"/>
    <property type="evidence" value="ECO:0007669"/>
    <property type="project" value="UniProtKB-UniRule"/>
</dbReference>
<dbReference type="AlphaFoldDB" id="A0A917JBV7"/>
<evidence type="ECO:0000256" key="6">
    <source>
        <dbReference type="HAMAP-Rule" id="MF_01216"/>
    </source>
</evidence>
<keyword evidence="4 6" id="KW-0520">NAD</keyword>
<comment type="catalytic activity">
    <reaction evidence="6">
        <text>2 a quinone + NADH + H(+) = 2 a 1,4-benzosemiquinone + NAD(+)</text>
        <dbReference type="Rhea" id="RHEA:65952"/>
        <dbReference type="ChEBI" id="CHEBI:15378"/>
        <dbReference type="ChEBI" id="CHEBI:57540"/>
        <dbReference type="ChEBI" id="CHEBI:57945"/>
        <dbReference type="ChEBI" id="CHEBI:132124"/>
        <dbReference type="ChEBI" id="CHEBI:134225"/>
    </reaction>
</comment>
<comment type="caution">
    <text evidence="8">The sequence shown here is derived from an EMBL/GenBank/DDBJ whole genome shotgun (WGS) entry which is preliminary data.</text>
</comment>
<dbReference type="GO" id="GO:0016655">
    <property type="term" value="F:oxidoreductase activity, acting on NAD(P)H, quinone or similar compound as acceptor"/>
    <property type="evidence" value="ECO:0007669"/>
    <property type="project" value="InterPro"/>
</dbReference>
<dbReference type="InterPro" id="IPR050104">
    <property type="entry name" value="FMN-dep_NADH:Q_OxRdtase_AzoR1"/>
</dbReference>
<evidence type="ECO:0000313" key="8">
    <source>
        <dbReference type="EMBL" id="GGI51762.1"/>
    </source>
</evidence>
<evidence type="ECO:0000256" key="2">
    <source>
        <dbReference type="ARBA" id="ARBA00022643"/>
    </source>
</evidence>
<keyword evidence="2 6" id="KW-0288">FMN</keyword>
<protein>
    <recommendedName>
        <fullName evidence="6">FMN dependent NADH:quinone oxidoreductase</fullName>
        <ecNumber evidence="6">1.6.5.-</ecNumber>
    </recommendedName>
    <alternativeName>
        <fullName evidence="6">Azo-dye reductase</fullName>
    </alternativeName>
    <alternativeName>
        <fullName evidence="6">FMN-dependent NADH-azo compound oxidoreductase</fullName>
    </alternativeName>
    <alternativeName>
        <fullName evidence="6">FMN-dependent NADH-azoreductase</fullName>
        <ecNumber evidence="6">1.7.1.17</ecNumber>
    </alternativeName>
</protein>
<dbReference type="PANTHER" id="PTHR43741">
    <property type="entry name" value="FMN-DEPENDENT NADH-AZOREDUCTASE 1"/>
    <property type="match status" value="1"/>
</dbReference>
<dbReference type="Pfam" id="PF02525">
    <property type="entry name" value="Flavodoxin_2"/>
    <property type="match status" value="1"/>
</dbReference>
<comment type="function">
    <text evidence="6">Also exhibits azoreductase activity. Catalyzes the reductive cleavage of the azo bond in aromatic azo compounds to the corresponding amines.</text>
</comment>
<feature type="binding site" evidence="6">
    <location>
        <position position="41"/>
    </location>
    <ligand>
        <name>FMN</name>
        <dbReference type="ChEBI" id="CHEBI:58210"/>
    </ligand>
</feature>
<keyword evidence="1 6" id="KW-0285">Flavoprotein</keyword>
<dbReference type="InterPro" id="IPR029039">
    <property type="entry name" value="Flavoprotein-like_sf"/>
</dbReference>
<evidence type="ECO:0000256" key="1">
    <source>
        <dbReference type="ARBA" id="ARBA00022630"/>
    </source>
</evidence>
<sequence length="226" mass="24500">MEVKVSTYPNVSAYLWVTTHFLPVGNPNFAGMKNILYLKSSLQGEASYSKKLGDEIIEKIKIKYPGSTVDDLDLVESDIPHLKPQVLKAMFSLEPDQAAIQLSDALVKQLFAADIIVIGAPLINYTIHSALKAWIDHITRAGITFGYSENGPVGKVTGKKVYVAMSSGGVYSEGPGKANDFVAPYLKAFLGFLGMTDLTVFRAEGLKVPGIKEQAMEKAVNSISID</sequence>
<evidence type="ECO:0000313" key="9">
    <source>
        <dbReference type="Proteomes" id="UP000662074"/>
    </source>
</evidence>
<name>A0A917JBV7_9SPHI</name>
<dbReference type="InterPro" id="IPR023048">
    <property type="entry name" value="NADH:quinone_OxRdtase_FMN_depd"/>
</dbReference>
<feature type="binding site" evidence="6">
    <location>
        <begin position="166"/>
        <end position="169"/>
    </location>
    <ligand>
        <name>FMN</name>
        <dbReference type="ChEBI" id="CHEBI:58210"/>
    </ligand>
</feature>
<comment type="catalytic activity">
    <reaction evidence="5">
        <text>N,N-dimethyl-1,4-phenylenediamine + anthranilate + 2 NAD(+) = 2-(4-dimethylaminophenyl)diazenylbenzoate + 2 NADH + 2 H(+)</text>
        <dbReference type="Rhea" id="RHEA:55872"/>
        <dbReference type="ChEBI" id="CHEBI:15378"/>
        <dbReference type="ChEBI" id="CHEBI:15783"/>
        <dbReference type="ChEBI" id="CHEBI:16567"/>
        <dbReference type="ChEBI" id="CHEBI:57540"/>
        <dbReference type="ChEBI" id="CHEBI:57945"/>
        <dbReference type="ChEBI" id="CHEBI:71579"/>
        <dbReference type="EC" id="1.7.1.17"/>
    </reaction>
    <physiologicalReaction direction="right-to-left" evidence="5">
        <dbReference type="Rhea" id="RHEA:55874"/>
    </physiologicalReaction>
</comment>
<dbReference type="Proteomes" id="UP000662074">
    <property type="component" value="Unassembled WGS sequence"/>
</dbReference>
<evidence type="ECO:0000256" key="3">
    <source>
        <dbReference type="ARBA" id="ARBA00023002"/>
    </source>
</evidence>
<accession>A0A917JBV7</accession>
<dbReference type="Gene3D" id="3.40.50.360">
    <property type="match status" value="1"/>
</dbReference>
<feature type="domain" description="Flavodoxin-like fold" evidence="7">
    <location>
        <begin position="33"/>
        <end position="222"/>
    </location>
</feature>
<dbReference type="InterPro" id="IPR003680">
    <property type="entry name" value="Flavodoxin_fold"/>
</dbReference>
<comment type="similarity">
    <text evidence="6">Belongs to the azoreductase type 1 family.</text>
</comment>